<reference evidence="9 10" key="1">
    <citation type="journal article" date="2016" name="Nat. Commun.">
        <title>Thousands of microbial genomes shed light on interconnected biogeochemical processes in an aquifer system.</title>
        <authorList>
            <person name="Anantharaman K."/>
            <person name="Brown C.T."/>
            <person name="Hug L.A."/>
            <person name="Sharon I."/>
            <person name="Castelle C.J."/>
            <person name="Probst A.J."/>
            <person name="Thomas B.C."/>
            <person name="Singh A."/>
            <person name="Wilkins M.J."/>
            <person name="Karaoz U."/>
            <person name="Brodie E.L."/>
            <person name="Williams K.H."/>
            <person name="Hubbard S.S."/>
            <person name="Banfield J.F."/>
        </authorList>
    </citation>
    <scope>NUCLEOTIDE SEQUENCE [LARGE SCALE GENOMIC DNA]</scope>
</reference>
<sequence length="564" mass="65477">MPVTKVKGSKNIELIILGVVFLAAIFLYTYKLDKIPSGLYIDEALPGYNAYSLLQTAKDEYGKFFPIVLRFYGSYNPPLFTYLTIPFIWLLGLNIFAVRFASCLFGLFVAFPVYFLCRSFKVKNSKKLSIIAVLVLVISPWSFFYSRIGYEVSLGLMLFSLGVLFFFLGLKKNSYLVLAILFFSLSTYAAYTERFLVPIFLIASLSVFRKFFFKNNVRNYIYKLLTIAFILEIPHLTILFKPAFFPKSDLFFGALAYQANELDAVFPHWLSLSLSFAREFLSQYLSYFSPRNLFFLPDSDMQRSIPELSVFYFWMIVPYFVGLYALWKDRKSNWSKLVMILLLTAPIPAAMTKDPFSTHRALPLLFPMVLTIALGISKFGEIFSKKVFIPVFTLLIFMSLLLLWRSYFVFLPKEKAKYWGYGTKELAKVIESTPNEHFVIDQARIKPIYIQLAFFLKYSPDKFQEISQEMNPGILENYYNNPEFNSHYQFANLETRNVDWKEDIYKKQILVGDSLTFSETQAKEHSLSKSFEIKDPLDEIVFVGYKTNPDAKCESDPLNIHCRK</sequence>
<dbReference type="InterPro" id="IPR050297">
    <property type="entry name" value="LipidA_mod_glycosyltrf_83"/>
</dbReference>
<evidence type="ECO:0000256" key="5">
    <source>
        <dbReference type="ARBA" id="ARBA00022692"/>
    </source>
</evidence>
<name>A0A1F8B994_9BACT</name>
<evidence type="ECO:0000256" key="8">
    <source>
        <dbReference type="SAM" id="Phobius"/>
    </source>
</evidence>
<proteinExistence type="predicted"/>
<feature type="transmembrane region" description="Helical" evidence="8">
    <location>
        <begin position="334"/>
        <end position="351"/>
    </location>
</feature>
<evidence type="ECO:0000313" key="10">
    <source>
        <dbReference type="Proteomes" id="UP000176404"/>
    </source>
</evidence>
<evidence type="ECO:0000256" key="2">
    <source>
        <dbReference type="ARBA" id="ARBA00022475"/>
    </source>
</evidence>
<evidence type="ECO:0000256" key="4">
    <source>
        <dbReference type="ARBA" id="ARBA00022679"/>
    </source>
</evidence>
<keyword evidence="3" id="KW-0328">Glycosyltransferase</keyword>
<keyword evidence="5 8" id="KW-0812">Transmembrane</keyword>
<feature type="transmembrane region" description="Helical" evidence="8">
    <location>
        <begin position="152"/>
        <end position="170"/>
    </location>
</feature>
<feature type="transmembrane region" description="Helical" evidence="8">
    <location>
        <begin position="197"/>
        <end position="213"/>
    </location>
</feature>
<organism evidence="9 10">
    <name type="scientific">Candidatus Woesebacteria bacterium RIFCSPLOWO2_01_FULL_39_10b</name>
    <dbReference type="NCBI Taxonomy" id="1802517"/>
    <lineage>
        <taxon>Bacteria</taxon>
        <taxon>Candidatus Woeseibacteriota</taxon>
    </lineage>
</organism>
<dbReference type="STRING" id="1802517.A2892_01090"/>
<feature type="transmembrane region" description="Helical" evidence="8">
    <location>
        <begin position="388"/>
        <end position="407"/>
    </location>
</feature>
<evidence type="ECO:0000256" key="1">
    <source>
        <dbReference type="ARBA" id="ARBA00004651"/>
    </source>
</evidence>
<feature type="transmembrane region" description="Helical" evidence="8">
    <location>
        <begin position="309"/>
        <end position="327"/>
    </location>
</feature>
<comment type="subcellular location">
    <subcellularLocation>
        <location evidence="1">Cell membrane</location>
        <topology evidence="1">Multi-pass membrane protein</topology>
    </subcellularLocation>
</comment>
<dbReference type="GO" id="GO:0009103">
    <property type="term" value="P:lipopolysaccharide biosynthetic process"/>
    <property type="evidence" value="ECO:0007669"/>
    <property type="project" value="UniProtKB-ARBA"/>
</dbReference>
<gene>
    <name evidence="9" type="ORF">A2892_01090</name>
</gene>
<feature type="transmembrane region" description="Helical" evidence="8">
    <location>
        <begin position="87"/>
        <end position="116"/>
    </location>
</feature>
<dbReference type="PANTHER" id="PTHR33908:SF11">
    <property type="entry name" value="MEMBRANE PROTEIN"/>
    <property type="match status" value="1"/>
</dbReference>
<feature type="transmembrane region" description="Helical" evidence="8">
    <location>
        <begin position="128"/>
        <end position="146"/>
    </location>
</feature>
<feature type="transmembrane region" description="Helical" evidence="8">
    <location>
        <begin position="175"/>
        <end position="191"/>
    </location>
</feature>
<evidence type="ECO:0000256" key="7">
    <source>
        <dbReference type="ARBA" id="ARBA00023136"/>
    </source>
</evidence>
<evidence type="ECO:0000313" key="9">
    <source>
        <dbReference type="EMBL" id="OGM60624.1"/>
    </source>
</evidence>
<keyword evidence="7 8" id="KW-0472">Membrane</keyword>
<dbReference type="PANTHER" id="PTHR33908">
    <property type="entry name" value="MANNOSYLTRANSFERASE YKCB-RELATED"/>
    <property type="match status" value="1"/>
</dbReference>
<evidence type="ECO:0000256" key="6">
    <source>
        <dbReference type="ARBA" id="ARBA00022989"/>
    </source>
</evidence>
<protein>
    <submittedName>
        <fullName evidence="9">Uncharacterized protein</fullName>
    </submittedName>
</protein>
<feature type="transmembrane region" description="Helical" evidence="8">
    <location>
        <begin position="12"/>
        <end position="30"/>
    </location>
</feature>
<keyword evidence="2" id="KW-1003">Cell membrane</keyword>
<dbReference type="EMBL" id="MGHD01000003">
    <property type="protein sequence ID" value="OGM60624.1"/>
    <property type="molecule type" value="Genomic_DNA"/>
</dbReference>
<feature type="transmembrane region" description="Helical" evidence="8">
    <location>
        <begin position="357"/>
        <end position="376"/>
    </location>
</feature>
<dbReference type="GO" id="GO:0016763">
    <property type="term" value="F:pentosyltransferase activity"/>
    <property type="evidence" value="ECO:0007669"/>
    <property type="project" value="TreeGrafter"/>
</dbReference>
<evidence type="ECO:0000256" key="3">
    <source>
        <dbReference type="ARBA" id="ARBA00022676"/>
    </source>
</evidence>
<dbReference type="AlphaFoldDB" id="A0A1F8B994"/>
<keyword evidence="4" id="KW-0808">Transferase</keyword>
<dbReference type="GO" id="GO:0005886">
    <property type="term" value="C:plasma membrane"/>
    <property type="evidence" value="ECO:0007669"/>
    <property type="project" value="UniProtKB-SubCell"/>
</dbReference>
<accession>A0A1F8B994</accession>
<keyword evidence="6 8" id="KW-1133">Transmembrane helix</keyword>
<comment type="caution">
    <text evidence="9">The sequence shown here is derived from an EMBL/GenBank/DDBJ whole genome shotgun (WGS) entry which is preliminary data.</text>
</comment>
<dbReference type="Proteomes" id="UP000176404">
    <property type="component" value="Unassembled WGS sequence"/>
</dbReference>
<feature type="transmembrane region" description="Helical" evidence="8">
    <location>
        <begin position="220"/>
        <end position="240"/>
    </location>
</feature>